<dbReference type="EMBL" id="JAESDN010000002">
    <property type="protein sequence ID" value="KAG7054878.1"/>
    <property type="molecule type" value="Genomic_DNA"/>
</dbReference>
<dbReference type="SUPFAM" id="SSF52540">
    <property type="entry name" value="P-loop containing nucleoside triphosphate hydrolases"/>
    <property type="match status" value="1"/>
</dbReference>
<keyword evidence="1" id="KW-0677">Repeat</keyword>
<feature type="compositionally biased region" description="Basic and acidic residues" evidence="4">
    <location>
        <begin position="377"/>
        <end position="401"/>
    </location>
</feature>
<dbReference type="InterPro" id="IPR012677">
    <property type="entry name" value="Nucleotide-bd_a/b_plait_sf"/>
</dbReference>
<evidence type="ECO:0000313" key="7">
    <source>
        <dbReference type="EMBL" id="KAG7054878.1"/>
    </source>
</evidence>
<accession>A0A9P7UFJ2</accession>
<sequence>MATADSEKRSKKTKAKAEPEAEAEVEDAPSQSPESSKKRKSTAAVEEIEVDLEAPEPPSKRAKRALKKGKKLPVKLDSDDEREAKKKEEKEQAKAAARSEHGVWIGNLPFFVTPDELRQWLIDNSGEMITKESITRLHMPTTKQVGKDKPSNKGFAYVDFNDVAPKVAAIALTEAELSRRKLLIKDSKSFEGRPKKEEETAAAGGAAGAAAAKEEVPKSSKIFIGNLSFKTTDDDVWQHFEKCGQIDWVKVATFEDTGKCKGYGWVKFREPEAAGWAVKGFVKIKEEIETEDDFVASKDKDGDDEMAEGEEDKKTEEKKFKLRKWWVNKLLGRMLKIELAEDDQTRYKKRFGKDAPKRQEQKSRRDGEEGGEGAEATEERKPRAPRPPKTEKPAGELKAQDDLMVARLTGSHSLQLTSRPGRKEAGFVNHILLGDHETMSATIFSSSSSDLYQPCYPCHDPALSGHGLMVKWQEMLKWLAQLDDLCAMDIESLVDRLARRNAFLIGLVRWYRRLHPTRPHGFTINAFIVDGVTQPVPAPYFPILLGSWRLMACLIFCNSIVVYSFIFYSVWSSPSLVITSVLIVQVIAFIFRTLGIGSGTFTIGSLLSSVGHYYATSCLVFVSKVSSFWPSIWSYFWFTYCLFAIRRRRFSQNYHEAWKLKYPGHFIPVFIGRSDCVRVPLPGPDEPEIDDLQMWKHLSFFYRLYRIEGGFSQVLLPKALIRFEIVEITDDIYKGPLVSVFDVPQRILRLVENETPTSVPAGHDPRRDIRELRRASVYRDLAQADSLKGLRFVVGWDTTLISIVVLLPTIISIATAVAWPIVAVLKYEADVQTSVQTGVTVGSFIVTAGALLIGLVTLFDALAKHLSTTHDQLELTVKVEESLTAAWDLWAYTIGWIAALDKELTAALAMLDERHQQPENFVQNQRDTNSYSWGRIGAHNVIITSLAEGSYGLVSAATTANGMILSLPHIRFGLMVGIGAGIPRLEDGIDIRLGDVVVSRPTDGSSGVIQRDDRPDTDPEIHYGIIASGNSVVKDGVSRDQILQQLGTGCLCFEMEAAGLMNDFPCLVIRGICDYADSHKSDRWQNYAAIVAAAYAKELLMVMEAMNVEQTKTVGDIMGKVSQIEATTRETFEKVEQWNAGDRSGKLHSWLSAPDPSIDHNKASNLHHEGTGQWFLDTKKYLLWKTNPGSSLWLYGGPGCGKTILSSTIIRDLRDSKGICLYFYFTFTNTEKQSLDGAIRSLIEQLYRQSKAAREYLDSVFESRGASSSQPDIDSLCSWFNAMLGIAGEVWIVLDALDERDLLRECQQGHALKNKGLLQWIKILLESEGANFHILVTSRQEEDIRRVLKDIIPKDMQISLRNMSVNKDIRAFIRSTLKTWGDLPEWRNNQSSRGKVEQYLSGNANGILVISFTRTVGSKGKTVQTLQLAHFSVKEYLLSGRMEPRFLRAFEERFAKSAMARVCLAYLLSMDYSLLPAEFESSYPLAPYAAQYWARYAARADHDAISDLVREFLCHRYCYGVCFQLSQFGLEDDHEMIDERSYRRRKRRHPNLCLEEHLRRDEELLEDGTLPNTYMDAGMQIYHEWSFEEKDGSPPHLLHFCVFEGLGFAVEEILKTNPEYVNAKSGNGATALQVAALHGHAEVVVLLLNKGADLHAKDGRRGTALQAASFNGHEDVVEILLDKGADPNIQGGRLDTPLQAAALNGHRGIGELLLDRGADCNAQGGEYGTALQAASYKGHDGVANILIGKGADLNAQGGKFGTALVAAAASGHKTIVRLLIKKGADANAQASIPCKTALWVAALNLHEEIVRILLDEGAVANLSSIGAEILAHYWETVIEVLRVRGVEIGEKGWQASWRSKMISHQTILMLLGKMFVADTVAYFSNVLVPASGEGHLDIAQALIELGAKTNATDAHGMSALSLAAANGHENIVKLLLHHEALSFIKVDYKCHPLYTASCGNQVKIIKLMPLNDIGADTVYESIVHVATEAIVW</sequence>
<protein>
    <submittedName>
        <fullName evidence="7">RNA recognition domain-containing protein</fullName>
    </submittedName>
</protein>
<dbReference type="InterPro" id="IPR036770">
    <property type="entry name" value="Ankyrin_rpt-contain_sf"/>
</dbReference>
<feature type="repeat" description="ANK" evidence="2">
    <location>
        <begin position="1915"/>
        <end position="1940"/>
    </location>
</feature>
<evidence type="ECO:0000256" key="1">
    <source>
        <dbReference type="ARBA" id="ARBA00022737"/>
    </source>
</evidence>
<dbReference type="GO" id="GO:0003824">
    <property type="term" value="F:catalytic activity"/>
    <property type="evidence" value="ECO:0007669"/>
    <property type="project" value="InterPro"/>
</dbReference>
<keyword evidence="3" id="KW-0694">RNA-binding</keyword>
<dbReference type="Pfam" id="PF12796">
    <property type="entry name" value="Ank_2"/>
    <property type="match status" value="4"/>
</dbReference>
<dbReference type="Pfam" id="PF24883">
    <property type="entry name" value="NPHP3_N"/>
    <property type="match status" value="1"/>
</dbReference>
<keyword evidence="5" id="KW-0472">Membrane</keyword>
<keyword evidence="5" id="KW-0812">Transmembrane</keyword>
<dbReference type="InterPro" id="IPR056884">
    <property type="entry name" value="NPHP3-like_N"/>
</dbReference>
<dbReference type="SUPFAM" id="SSF48403">
    <property type="entry name" value="Ankyrin repeat"/>
    <property type="match status" value="1"/>
</dbReference>
<dbReference type="InterPro" id="IPR002110">
    <property type="entry name" value="Ankyrin_rpt"/>
</dbReference>
<evidence type="ECO:0000256" key="3">
    <source>
        <dbReference type="PROSITE-ProRule" id="PRU00176"/>
    </source>
</evidence>
<feature type="region of interest" description="Disordered" evidence="4">
    <location>
        <begin position="1"/>
        <end position="98"/>
    </location>
</feature>
<feature type="transmembrane region" description="Helical" evidence="5">
    <location>
        <begin position="800"/>
        <end position="821"/>
    </location>
</feature>
<feature type="repeat" description="ANK" evidence="2">
    <location>
        <begin position="1726"/>
        <end position="1758"/>
    </location>
</feature>
<dbReference type="InterPro" id="IPR035994">
    <property type="entry name" value="Nucleoside_phosphorylase_sf"/>
</dbReference>
<evidence type="ECO:0000256" key="2">
    <source>
        <dbReference type="PROSITE-ProRule" id="PRU00023"/>
    </source>
</evidence>
<evidence type="ECO:0000256" key="5">
    <source>
        <dbReference type="SAM" id="Phobius"/>
    </source>
</evidence>
<dbReference type="GO" id="GO:0009116">
    <property type="term" value="P:nucleoside metabolic process"/>
    <property type="evidence" value="ECO:0007669"/>
    <property type="project" value="InterPro"/>
</dbReference>
<dbReference type="Gene3D" id="1.25.40.20">
    <property type="entry name" value="Ankyrin repeat-containing domain"/>
    <property type="match status" value="2"/>
</dbReference>
<name>A0A9P7UFJ2_9PEZI</name>
<proteinExistence type="predicted"/>
<comment type="caution">
    <text evidence="7">The sequence shown here is derived from an EMBL/GenBank/DDBJ whole genome shotgun (WGS) entry which is preliminary data.</text>
</comment>
<dbReference type="InterPro" id="IPR027417">
    <property type="entry name" value="P-loop_NTPase"/>
</dbReference>
<feature type="transmembrane region" description="Helical" evidence="5">
    <location>
        <begin position="628"/>
        <end position="645"/>
    </location>
</feature>
<evidence type="ECO:0000256" key="4">
    <source>
        <dbReference type="SAM" id="MobiDB-lite"/>
    </source>
</evidence>
<feature type="transmembrane region" description="Helical" evidence="5">
    <location>
        <begin position="576"/>
        <end position="594"/>
    </location>
</feature>
<feature type="repeat" description="ANK" evidence="2">
    <location>
        <begin position="1660"/>
        <end position="1692"/>
    </location>
</feature>
<dbReference type="CDD" id="cd12396">
    <property type="entry name" value="RRM1_Nop13p_fungi"/>
    <property type="match status" value="1"/>
</dbReference>
<feature type="transmembrane region" description="Helical" evidence="5">
    <location>
        <begin position="550"/>
        <end position="570"/>
    </location>
</feature>
<feature type="compositionally biased region" description="Basic residues" evidence="4">
    <location>
        <begin position="60"/>
        <end position="73"/>
    </location>
</feature>
<dbReference type="PRINTS" id="PR01415">
    <property type="entry name" value="ANKYRIN"/>
</dbReference>
<dbReference type="PANTHER" id="PTHR46082:SF11">
    <property type="entry name" value="AAA+ ATPASE DOMAIN-CONTAINING PROTEIN-RELATED"/>
    <property type="match status" value="1"/>
</dbReference>
<dbReference type="PROSITE" id="PS50102">
    <property type="entry name" value="RRM"/>
    <property type="match status" value="2"/>
</dbReference>
<keyword evidence="2" id="KW-0040">ANK repeat</keyword>
<dbReference type="SUPFAM" id="SSF54928">
    <property type="entry name" value="RNA-binding domain, RBD"/>
    <property type="match status" value="1"/>
</dbReference>
<feature type="repeat" description="ANK" evidence="2">
    <location>
        <begin position="1759"/>
        <end position="1791"/>
    </location>
</feature>
<evidence type="ECO:0000313" key="8">
    <source>
        <dbReference type="Proteomes" id="UP000699042"/>
    </source>
</evidence>
<keyword evidence="5" id="KW-1133">Transmembrane helix</keyword>
<evidence type="ECO:0000259" key="6">
    <source>
        <dbReference type="PROSITE" id="PS50102"/>
    </source>
</evidence>
<dbReference type="Gene3D" id="3.40.50.300">
    <property type="entry name" value="P-loop containing nucleotide triphosphate hydrolases"/>
    <property type="match status" value="1"/>
</dbReference>
<dbReference type="InterPro" id="IPR035979">
    <property type="entry name" value="RBD_domain_sf"/>
</dbReference>
<dbReference type="InterPro" id="IPR053137">
    <property type="entry name" value="NLR-like"/>
</dbReference>
<dbReference type="SMART" id="SM00360">
    <property type="entry name" value="RRM"/>
    <property type="match status" value="2"/>
</dbReference>
<dbReference type="Gene3D" id="3.40.50.1580">
    <property type="entry name" value="Nucleoside phosphorylase domain"/>
    <property type="match status" value="2"/>
</dbReference>
<feature type="region of interest" description="Disordered" evidence="4">
    <location>
        <begin position="350"/>
        <end position="401"/>
    </location>
</feature>
<dbReference type="GO" id="GO:0003723">
    <property type="term" value="F:RNA binding"/>
    <property type="evidence" value="ECO:0007669"/>
    <property type="project" value="UniProtKB-UniRule"/>
</dbReference>
<feature type="repeat" description="ANK" evidence="2">
    <location>
        <begin position="1693"/>
        <end position="1725"/>
    </location>
</feature>
<reference evidence="7" key="1">
    <citation type="submission" date="2021-05" db="EMBL/GenBank/DDBJ databases">
        <title>Comparative genomics of three Colletotrichum scovillei strains and genetic complementation revealed genes involved fungal growth and virulence on chili pepper.</title>
        <authorList>
            <person name="Hsieh D.-K."/>
            <person name="Chuang S.-C."/>
            <person name="Chen C.-Y."/>
            <person name="Chao Y.-T."/>
            <person name="Lu M.-Y.J."/>
            <person name="Lee M.-H."/>
            <person name="Shih M.-C."/>
        </authorList>
    </citation>
    <scope>NUCLEOTIDE SEQUENCE</scope>
    <source>
        <strain evidence="7">Coll-153</strain>
    </source>
</reference>
<feature type="region of interest" description="Disordered" evidence="4">
    <location>
        <begin position="293"/>
        <end position="314"/>
    </location>
</feature>
<dbReference type="InterPro" id="IPR000504">
    <property type="entry name" value="RRM_dom"/>
</dbReference>
<dbReference type="PROSITE" id="PS50297">
    <property type="entry name" value="ANK_REP_REGION"/>
    <property type="match status" value="5"/>
</dbReference>
<organism evidence="7 8">
    <name type="scientific">Colletotrichum scovillei</name>
    <dbReference type="NCBI Taxonomy" id="1209932"/>
    <lineage>
        <taxon>Eukaryota</taxon>
        <taxon>Fungi</taxon>
        <taxon>Dikarya</taxon>
        <taxon>Ascomycota</taxon>
        <taxon>Pezizomycotina</taxon>
        <taxon>Sordariomycetes</taxon>
        <taxon>Hypocreomycetidae</taxon>
        <taxon>Glomerellales</taxon>
        <taxon>Glomerellaceae</taxon>
        <taxon>Colletotrichum</taxon>
        <taxon>Colletotrichum acutatum species complex</taxon>
    </lineage>
</organism>
<dbReference type="Proteomes" id="UP000699042">
    <property type="component" value="Unassembled WGS sequence"/>
</dbReference>
<dbReference type="PROSITE" id="PS50088">
    <property type="entry name" value="ANK_REPEAT"/>
    <property type="match status" value="6"/>
</dbReference>
<dbReference type="Pfam" id="PF00076">
    <property type="entry name" value="RRM_1"/>
    <property type="match status" value="1"/>
</dbReference>
<keyword evidence="8" id="KW-1185">Reference proteome</keyword>
<feature type="compositionally biased region" description="Basic and acidic residues" evidence="4">
    <location>
        <begin position="74"/>
        <end position="98"/>
    </location>
</feature>
<gene>
    <name evidence="7" type="ORF">JMJ77_007350</name>
</gene>
<dbReference type="InterPro" id="IPR034225">
    <property type="entry name" value="Nop13/Rnp24_RRM1"/>
</dbReference>
<dbReference type="SUPFAM" id="SSF53167">
    <property type="entry name" value="Purine and uridine phosphorylases"/>
    <property type="match status" value="1"/>
</dbReference>
<feature type="repeat" description="ANK" evidence="2">
    <location>
        <begin position="1627"/>
        <end position="1659"/>
    </location>
</feature>
<dbReference type="PANTHER" id="PTHR46082">
    <property type="entry name" value="ATP/GTP-BINDING PROTEIN-RELATED"/>
    <property type="match status" value="1"/>
</dbReference>
<feature type="compositionally biased region" description="Basic and acidic residues" evidence="4">
    <location>
        <begin position="350"/>
        <end position="368"/>
    </location>
</feature>
<dbReference type="SMART" id="SM00248">
    <property type="entry name" value="ANK"/>
    <property type="match status" value="9"/>
</dbReference>
<feature type="transmembrane region" description="Helical" evidence="5">
    <location>
        <begin position="841"/>
        <end position="863"/>
    </location>
</feature>
<feature type="domain" description="RRM" evidence="6">
    <location>
        <begin position="220"/>
        <end position="342"/>
    </location>
</feature>
<dbReference type="Gene3D" id="3.30.70.330">
    <property type="match status" value="2"/>
</dbReference>
<feature type="domain" description="RRM" evidence="6">
    <location>
        <begin position="101"/>
        <end position="189"/>
    </location>
</feature>